<dbReference type="InterPro" id="IPR013783">
    <property type="entry name" value="Ig-like_fold"/>
</dbReference>
<dbReference type="EMBL" id="DF968063">
    <property type="protein sequence ID" value="GAP02195.1"/>
    <property type="molecule type" value="Genomic_DNA"/>
</dbReference>
<evidence type="ECO:0000313" key="7">
    <source>
        <dbReference type="EMBL" id="GAP02195.1"/>
    </source>
</evidence>
<dbReference type="PROSITE" id="PS50847">
    <property type="entry name" value="GRAM_POS_ANCHORING"/>
    <property type="match status" value="1"/>
</dbReference>
<evidence type="ECO:0000259" key="6">
    <source>
        <dbReference type="PROSITE" id="PS50847"/>
    </source>
</evidence>
<evidence type="ECO:0000256" key="5">
    <source>
        <dbReference type="SAM" id="MobiDB-lite"/>
    </source>
</evidence>
<evidence type="ECO:0000256" key="4">
    <source>
        <dbReference type="ARBA" id="ARBA00023088"/>
    </source>
</evidence>
<feature type="region of interest" description="Disordered" evidence="5">
    <location>
        <begin position="532"/>
        <end position="571"/>
    </location>
</feature>
<keyword evidence="8" id="KW-1185">Reference proteome</keyword>
<name>A0A3F3GR38_9LACO</name>
<reference evidence="7 8" key="1">
    <citation type="journal article" date="2015" name="BMC Genomics">
        <title>Comparative genomics of Fructobacillus spp. and Leuconostoc spp. reveals niche-specific evolution of Fructobacillus spp.</title>
        <authorList>
            <person name="Endo A."/>
            <person name="Tanizawa Y."/>
            <person name="Tanaka N."/>
            <person name="Maeno S."/>
            <person name="Kumar H."/>
            <person name="Shiwa Y."/>
            <person name="Okada S."/>
            <person name="Yoshikawa H."/>
            <person name="Dicks L."/>
            <person name="Nakagawa J."/>
            <person name="Arita M."/>
        </authorList>
    </citation>
    <scope>NUCLEOTIDE SEQUENCE [LARGE SCALE GENOMIC DNA]</scope>
    <source>
        <strain evidence="7 8">DSM 15468</strain>
    </source>
</reference>
<dbReference type="OrthoDB" id="2206015at2"/>
<accession>A0A3F3GR38</accession>
<keyword evidence="4" id="KW-0572">Peptidoglycan-anchor</keyword>
<evidence type="ECO:0000256" key="3">
    <source>
        <dbReference type="ARBA" id="ARBA00022729"/>
    </source>
</evidence>
<keyword evidence="3" id="KW-0732">Signal</keyword>
<feature type="compositionally biased region" description="Polar residues" evidence="5">
    <location>
        <begin position="535"/>
        <end position="556"/>
    </location>
</feature>
<dbReference type="InterPro" id="IPR041495">
    <property type="entry name" value="Mub_B2"/>
</dbReference>
<gene>
    <name evidence="7" type="ORF">FPFC_010730</name>
</gene>
<dbReference type="STRING" id="220714.SAMN05660469_0146"/>
<dbReference type="Gene3D" id="2.60.40.10">
    <property type="entry name" value="Immunoglobulins"/>
    <property type="match status" value="1"/>
</dbReference>
<dbReference type="Gene3D" id="2.60.40.4300">
    <property type="match status" value="3"/>
</dbReference>
<dbReference type="Proteomes" id="UP000061227">
    <property type="component" value="Unassembled WGS sequence"/>
</dbReference>
<keyword evidence="2" id="KW-0964">Secreted</keyword>
<feature type="domain" description="Gram-positive cocci surface proteins LPxTG" evidence="6">
    <location>
        <begin position="561"/>
        <end position="597"/>
    </location>
</feature>
<dbReference type="Pfam" id="PF17966">
    <property type="entry name" value="Muc_B2"/>
    <property type="match status" value="3"/>
</dbReference>
<evidence type="ECO:0000313" key="8">
    <source>
        <dbReference type="Proteomes" id="UP000061227"/>
    </source>
</evidence>
<sequence>MTEAVYNQAADKNFSGSKIELKSSNIPFDANNVYFYKETDSSTGTTFEDITHADGVNISVSADGLTLTADFSNSTYTHSIVKLIAYQPFSNLSQVPNYNYGWLTWIHNGKTYTQYISQGSAYTVLNPVNANGHAWFVAPDVTVDLDQNQQINFDPKSGIEAFNGLDNSAISADNITVTNLNGYPSNGQGSLAAGDYQITYQVANSDGSTTTVSRMIHVVKRYETATKTANRSVTVSYQDANGNQLKPDVSQNVSYLITGTKDLQTNGWVGDSTATVASGSASYSFASPSVSGYHSPSQATVSGTLNFDPSQPDNVHIIVTYQKDDIDTTTSTLIRKITVSYQDSEGKTLAPDQSQDVTYTDTKQTDRQTGAVVNDATTVTAGKADYSFTSPAVDGYHAPSQATVAGTLSYDPNADTDQKIVVTYQKDDVQNVITHLTRKVTVNYQDQNGRILAPSQSQEVTYTISTPTDVQTGKAVGTPTISVENGKADYSFTSPAIDGYHSPSQATVAGTLTYDLTADTNQNIIVEYQQDAVAPSQTNSNGDVRSDGSQGNNVVSVASGLPETGSKSQKSDNSEAFLTLGISTLLAGFFLTKKNKH</sequence>
<dbReference type="InterPro" id="IPR019931">
    <property type="entry name" value="LPXTG_anchor"/>
</dbReference>
<evidence type="ECO:0000256" key="1">
    <source>
        <dbReference type="ARBA" id="ARBA00022512"/>
    </source>
</evidence>
<keyword evidence="1" id="KW-0134">Cell wall</keyword>
<dbReference type="AlphaFoldDB" id="A0A3F3GR38"/>
<evidence type="ECO:0000256" key="2">
    <source>
        <dbReference type="ARBA" id="ARBA00022525"/>
    </source>
</evidence>
<dbReference type="RefSeq" id="WP_059375293.1">
    <property type="nucleotide sequence ID" value="NZ_DF968063.1"/>
</dbReference>
<organism evidence="7 8">
    <name type="scientific">Fructobacillus pseudoficulneus</name>
    <dbReference type="NCBI Taxonomy" id="220714"/>
    <lineage>
        <taxon>Bacteria</taxon>
        <taxon>Bacillati</taxon>
        <taxon>Bacillota</taxon>
        <taxon>Bacilli</taxon>
        <taxon>Lactobacillales</taxon>
        <taxon>Lactobacillaceae</taxon>
        <taxon>Fructobacillus</taxon>
    </lineage>
</organism>
<proteinExistence type="predicted"/>
<protein>
    <submittedName>
        <fullName evidence="7">Adhesin</fullName>
    </submittedName>
</protein>